<dbReference type="OrthoDB" id="9796465at2"/>
<dbReference type="Pfam" id="PF01937">
    <property type="entry name" value="ARMT1-like_dom"/>
    <property type="match status" value="1"/>
</dbReference>
<sequence>MKVEEECIPCVLKMSLNGLRSLNLEPYKLREIYHEFVKSIMTQNDIWDITSAELVEKILIKLIDKTGVADPFITIKEKANSQLLSIYDKLKDHVLNCDDPILMATKLSIFGNTIDVMLSDNPENNLKKVLLAYTKEIPLNTESYQKFSSQLKNSKSLLLIADNAGEAVMDKLLIETLKEKHHMEMYYAVRNSPALNDITYDETVDIGFPDIAQVITNGIAGPLPGTMLSRCSQKFLNVLNSVDMVIVKGGGNFESLIGETNLPLNTFFLLMCKCEVHSRFFNSPVGQAILWVN</sequence>
<dbReference type="KEGG" id="dto:TOL2_C01960"/>
<organism evidence="2 3">
    <name type="scientific">Desulfobacula toluolica (strain DSM 7467 / Tol2)</name>
    <dbReference type="NCBI Taxonomy" id="651182"/>
    <lineage>
        <taxon>Bacteria</taxon>
        <taxon>Pseudomonadati</taxon>
        <taxon>Thermodesulfobacteriota</taxon>
        <taxon>Desulfobacteria</taxon>
        <taxon>Desulfobacterales</taxon>
        <taxon>Desulfobacteraceae</taxon>
        <taxon>Desulfobacula</taxon>
    </lineage>
</organism>
<dbReference type="STRING" id="651182.TOL2_C01960"/>
<dbReference type="PIRSF" id="PIRSF006593">
    <property type="entry name" value="UCP006593"/>
    <property type="match status" value="1"/>
</dbReference>
<gene>
    <name evidence="2" type="ordered locus">TOL2_C01960</name>
</gene>
<dbReference type="Gene3D" id="1.10.285.20">
    <property type="entry name" value="Uncharacterised protein PF01937, DUF89, domain 2"/>
    <property type="match status" value="1"/>
</dbReference>
<dbReference type="HOGENOM" id="CLU_071520_1_0_7"/>
<dbReference type="RefSeq" id="WP_014955723.1">
    <property type="nucleotide sequence ID" value="NC_018645.1"/>
</dbReference>
<evidence type="ECO:0000313" key="3">
    <source>
        <dbReference type="Proteomes" id="UP000007347"/>
    </source>
</evidence>
<dbReference type="InterPro" id="IPR036075">
    <property type="entry name" value="ARMT-1-like_metal-bd_sf"/>
</dbReference>
<evidence type="ECO:0000313" key="2">
    <source>
        <dbReference type="EMBL" id="CCK78366.1"/>
    </source>
</evidence>
<reference evidence="2 3" key="1">
    <citation type="journal article" date="2013" name="Environ. Microbiol.">
        <title>Complete genome, catabolic sub-proteomes and key-metabolites of Desulfobacula toluolica Tol2, a marine, aromatic compound-degrading, sulfate-reducing bacterium.</title>
        <authorList>
            <person name="Wohlbrand L."/>
            <person name="Jacob J.H."/>
            <person name="Kube M."/>
            <person name="Mussmann M."/>
            <person name="Jarling R."/>
            <person name="Beck A."/>
            <person name="Amann R."/>
            <person name="Wilkes H."/>
            <person name="Reinhardt R."/>
            <person name="Rabus R."/>
        </authorList>
    </citation>
    <scope>NUCLEOTIDE SEQUENCE [LARGE SCALE GENOMIC DNA]</scope>
    <source>
        <strain evidence="3">DSM 7467 / Tol2</strain>
    </source>
</reference>
<dbReference type="InterPro" id="IPR014444">
    <property type="entry name" value="PH1575-like"/>
</dbReference>
<dbReference type="SUPFAM" id="SSF111321">
    <property type="entry name" value="AF1104-like"/>
    <property type="match status" value="1"/>
</dbReference>
<keyword evidence="3" id="KW-1185">Reference proteome</keyword>
<dbReference type="Gene3D" id="3.40.50.10880">
    <property type="entry name" value="Uncharacterised protein PF01937, DUF89, domain 3"/>
    <property type="match status" value="1"/>
</dbReference>
<feature type="domain" description="Damage-control phosphatase ARMT1-like metal-binding" evidence="1">
    <location>
        <begin position="5"/>
        <end position="287"/>
    </location>
</feature>
<dbReference type="InterPro" id="IPR002791">
    <property type="entry name" value="ARMT1-like_metal-bd"/>
</dbReference>
<dbReference type="Proteomes" id="UP000007347">
    <property type="component" value="Chromosome"/>
</dbReference>
<dbReference type="EMBL" id="FO203503">
    <property type="protein sequence ID" value="CCK78366.1"/>
    <property type="molecule type" value="Genomic_DNA"/>
</dbReference>
<proteinExistence type="predicted"/>
<evidence type="ECO:0000259" key="1">
    <source>
        <dbReference type="Pfam" id="PF01937"/>
    </source>
</evidence>
<protein>
    <recommendedName>
        <fullName evidence="1">Damage-control phosphatase ARMT1-like metal-binding domain-containing protein</fullName>
    </recommendedName>
</protein>
<dbReference type="AlphaFoldDB" id="K0NC44"/>
<name>K0NC44_DESTT</name>
<accession>K0NC44</accession>